<name>H0F6G2_9BURK</name>
<accession>H0F6G2</accession>
<proteinExistence type="predicted"/>
<comment type="caution">
    <text evidence="1">The sequence shown here is derived from an EMBL/GenBank/DDBJ whole genome shotgun (WGS) entry which is preliminary data.</text>
</comment>
<dbReference type="EMBL" id="AGUF01000043">
    <property type="protein sequence ID" value="EHK66134.1"/>
    <property type="molecule type" value="Genomic_DNA"/>
</dbReference>
<dbReference type="PATRIC" id="fig|477184.5.peg.2339"/>
<protein>
    <submittedName>
        <fullName evidence="1">Uncharacterized protein</fullName>
    </submittedName>
</protein>
<evidence type="ECO:0000313" key="2">
    <source>
        <dbReference type="Proteomes" id="UP000003113"/>
    </source>
</evidence>
<evidence type="ECO:0000313" key="1">
    <source>
        <dbReference type="EMBL" id="EHK66134.1"/>
    </source>
</evidence>
<gene>
    <name evidence="1" type="ORF">KYC_11778</name>
</gene>
<organism evidence="1 2">
    <name type="scientific">Achromobacter arsenitoxydans SY8</name>
    <dbReference type="NCBI Taxonomy" id="477184"/>
    <lineage>
        <taxon>Bacteria</taxon>
        <taxon>Pseudomonadati</taxon>
        <taxon>Pseudomonadota</taxon>
        <taxon>Betaproteobacteria</taxon>
        <taxon>Burkholderiales</taxon>
        <taxon>Alcaligenaceae</taxon>
        <taxon>Achromobacter</taxon>
    </lineage>
</organism>
<dbReference type="eggNOG" id="ENOG5033NAB">
    <property type="taxonomic scope" value="Bacteria"/>
</dbReference>
<sequence>MHHLQRARFGLKSRAIPADAPASHRSPIDDAIKPMTVSRIFLVLAALALSSSLNAQTASNVAAWAPAGPTACSFSGWTTNEKPAITVRVAASAQAAVAGSLPTTRGESPDPDIDYYSVTFDVTEARDGWLRIQNASDDMTGGEVSRPRPVYRGEGWIEAADAQVGIQSARGYARPDADSERLLDLGDDWLTERATLRGIAACQGEWLLLDYEMRNSADWQPLEPKDRARGRAWFRGVCSSAETTCDMPSVDKPVKKR</sequence>
<dbReference type="AlphaFoldDB" id="H0F6G2"/>
<dbReference type="Proteomes" id="UP000003113">
    <property type="component" value="Unassembled WGS sequence"/>
</dbReference>
<reference evidence="1 2" key="1">
    <citation type="journal article" date="2012" name="J. Bacteriol.">
        <title>Genome sequence of the highly efficient arsenite-oxidizing bacterium Achromobacter arsenitoxydans SY8.</title>
        <authorList>
            <person name="Li X."/>
            <person name="Hu Y."/>
            <person name="Gong J."/>
            <person name="Lin Y."/>
            <person name="Johnstone L."/>
            <person name="Rensing C."/>
            <person name="Wang G."/>
        </authorList>
    </citation>
    <scope>NUCLEOTIDE SEQUENCE [LARGE SCALE GENOMIC DNA]</scope>
    <source>
        <strain evidence="1 2">SY8</strain>
    </source>
</reference>
<keyword evidence="2" id="KW-1185">Reference proteome</keyword>
<dbReference type="RefSeq" id="WP_008162277.1">
    <property type="nucleotide sequence ID" value="NZ_AGUF01000043.1"/>
</dbReference>